<dbReference type="AlphaFoldDB" id="A0A174R0A6"/>
<keyword evidence="1" id="KW-0808">Transferase</keyword>
<evidence type="ECO:0000313" key="2">
    <source>
        <dbReference type="Proteomes" id="UP000095709"/>
    </source>
</evidence>
<organism evidence="1 2">
    <name type="scientific">Fusicatenibacter saccharivorans</name>
    <dbReference type="NCBI Taxonomy" id="1150298"/>
    <lineage>
        <taxon>Bacteria</taxon>
        <taxon>Bacillati</taxon>
        <taxon>Bacillota</taxon>
        <taxon>Clostridia</taxon>
        <taxon>Lachnospirales</taxon>
        <taxon>Lachnospiraceae</taxon>
        <taxon>Fusicatenibacter</taxon>
    </lineage>
</organism>
<dbReference type="Proteomes" id="UP000095709">
    <property type="component" value="Unassembled WGS sequence"/>
</dbReference>
<evidence type="ECO:0000313" key="1">
    <source>
        <dbReference type="EMBL" id="CUP76560.1"/>
    </source>
</evidence>
<sequence>MKIQEMKQQLQTPAYDFLRTNPHMGKNIILLGLGGSYAYGTNTENSDLDVRGCAVNSKREILTGADFEQVCHVETDTTIYSFRKLIQLLSNCKPNTIEILGLEPEQYFYISPIGQELLDHKSLFLSQKAIQSFGGYANSQLRRLDNKSARLTGQAQREQHILNSIQNASYDFKEQYFSYTEDNIHLYLDSSPRDDMEAEIYMDLSLKHYPLRDYRSMWNEMNSIVRDHDKLGKRNKHAIEHAKLSKHMMHLVRLYLMAFDILEKGEIHTYRKQDLPFLMEIRNGKFLDENQQPTEEFSEFLDELQKRLDYAKENTDLPEVPDAKQIDDFVSSVHERIVRGEV</sequence>
<protein>
    <submittedName>
        <fullName evidence="1">Predicted nucleotidyltransferase</fullName>
    </submittedName>
</protein>
<dbReference type="EMBL" id="CZAL01000016">
    <property type="protein sequence ID" value="CUP76560.1"/>
    <property type="molecule type" value="Genomic_DNA"/>
</dbReference>
<dbReference type="Pfam" id="PF10127">
    <property type="entry name" value="RlaP"/>
    <property type="match status" value="1"/>
</dbReference>
<dbReference type="RefSeq" id="WP_055267611.1">
    <property type="nucleotide sequence ID" value="NZ_CZAL01000016.1"/>
</dbReference>
<dbReference type="InterPro" id="IPR018775">
    <property type="entry name" value="RlaP"/>
</dbReference>
<name>A0A174R0A6_9FIRM</name>
<dbReference type="PANTHER" id="PTHR34817:SF1">
    <property type="entry name" value="NUCLEOTIDYLTRANSFERASE"/>
    <property type="match status" value="1"/>
</dbReference>
<gene>
    <name evidence="1" type="ORF">ERS852498_02768</name>
</gene>
<dbReference type="PANTHER" id="PTHR34817">
    <property type="entry name" value="NUCLEOTIDYLTRANSFERASE"/>
    <property type="match status" value="1"/>
</dbReference>
<accession>A0A174R0A6</accession>
<proteinExistence type="predicted"/>
<dbReference type="GO" id="GO:0016740">
    <property type="term" value="F:transferase activity"/>
    <property type="evidence" value="ECO:0007669"/>
    <property type="project" value="UniProtKB-KW"/>
</dbReference>
<reference evidence="1 2" key="1">
    <citation type="submission" date="2015-09" db="EMBL/GenBank/DDBJ databases">
        <authorList>
            <consortium name="Pathogen Informatics"/>
        </authorList>
    </citation>
    <scope>NUCLEOTIDE SEQUENCE [LARGE SCALE GENOMIC DNA]</scope>
    <source>
        <strain evidence="1 2">2789STDY5834885</strain>
    </source>
</reference>